<evidence type="ECO:0000256" key="4">
    <source>
        <dbReference type="ARBA" id="ARBA00022769"/>
    </source>
</evidence>
<dbReference type="InterPro" id="IPR004601">
    <property type="entry name" value="UvdE"/>
</dbReference>
<dbReference type="PANTHER" id="PTHR31290:SF5">
    <property type="entry name" value="UV-DAMAGE ENDONUCLEASE"/>
    <property type="match status" value="1"/>
</dbReference>
<sequence length="312" mass="37018">MKINLGYVALPMTLDVTSSHTMTYTRYQMLGPELGNAQLHKIILSNFGALEKILYYNYKNKIHFYRLTSNLIPLATHPEVHYDFYEQYKERYQRLGKLIRDYQIRVDFHPDQYCVINSIHNDVVEASVRLLNHHVKMMELMGIEMKLVLHMGGGTYGKRAGMNRFMKVFRSLDPKVQSKIVLENDDKLYHVEDVLEVCRMLEIPMVLDYHHHLCNPSETSITMLLPKIYETWKKENLPPKMHFSSPASRRDFRNHHDYIEPGHFINFIELLKQYETDVDLMIEAKKKDEALFRLVRQLRFNDYILEGTTLFL</sequence>
<dbReference type="SUPFAM" id="SSF51658">
    <property type="entry name" value="Xylose isomerase-like"/>
    <property type="match status" value="1"/>
</dbReference>
<keyword evidence="5" id="KW-0378">Hydrolase</keyword>
<name>A0A9D1HTF4_9BACT</name>
<reference evidence="7" key="1">
    <citation type="submission" date="2020-10" db="EMBL/GenBank/DDBJ databases">
        <authorList>
            <person name="Gilroy R."/>
        </authorList>
    </citation>
    <scope>NUCLEOTIDE SEQUENCE</scope>
    <source>
        <strain evidence="7">CHK197-8231</strain>
    </source>
</reference>
<keyword evidence="4" id="KW-0228">DNA excision</keyword>
<dbReference type="PANTHER" id="PTHR31290">
    <property type="entry name" value="UV-DAMAGE ENDONUCLEASE"/>
    <property type="match status" value="1"/>
</dbReference>
<dbReference type="Pfam" id="PF03851">
    <property type="entry name" value="UvdE"/>
    <property type="match status" value="1"/>
</dbReference>
<evidence type="ECO:0000256" key="5">
    <source>
        <dbReference type="ARBA" id="ARBA00022801"/>
    </source>
</evidence>
<protein>
    <submittedName>
        <fullName evidence="7">UV DNA damage repair endonuclease UvsE</fullName>
    </submittedName>
</protein>
<dbReference type="EMBL" id="DVML01000008">
    <property type="protein sequence ID" value="HIU22211.1"/>
    <property type="molecule type" value="Genomic_DNA"/>
</dbReference>
<comment type="caution">
    <text evidence="7">The sequence shown here is derived from an EMBL/GenBank/DDBJ whole genome shotgun (WGS) entry which is preliminary data.</text>
</comment>
<evidence type="ECO:0000256" key="1">
    <source>
        <dbReference type="ARBA" id="ARBA00022722"/>
    </source>
</evidence>
<accession>A0A9D1HTF4</accession>
<evidence type="ECO:0000313" key="7">
    <source>
        <dbReference type="EMBL" id="HIU22211.1"/>
    </source>
</evidence>
<dbReference type="GO" id="GO:0006289">
    <property type="term" value="P:nucleotide-excision repair"/>
    <property type="evidence" value="ECO:0007669"/>
    <property type="project" value="InterPro"/>
</dbReference>
<keyword evidence="2 7" id="KW-0255">Endonuclease</keyword>
<gene>
    <name evidence="7" type="primary">uvsE</name>
    <name evidence="7" type="ORF">IAD49_01380</name>
</gene>
<keyword evidence="6" id="KW-0234">DNA repair</keyword>
<proteinExistence type="predicted"/>
<dbReference type="AlphaFoldDB" id="A0A9D1HTF4"/>
<organism evidence="7 8">
    <name type="scientific">Candidatus Fimihabitans intestinipullorum</name>
    <dbReference type="NCBI Taxonomy" id="2840820"/>
    <lineage>
        <taxon>Bacteria</taxon>
        <taxon>Bacillati</taxon>
        <taxon>Mycoplasmatota</taxon>
        <taxon>Mycoplasmatota incertae sedis</taxon>
        <taxon>Candidatus Fimihabitans</taxon>
    </lineage>
</organism>
<dbReference type="GO" id="GO:0009411">
    <property type="term" value="P:response to UV"/>
    <property type="evidence" value="ECO:0007669"/>
    <property type="project" value="InterPro"/>
</dbReference>
<evidence type="ECO:0000256" key="3">
    <source>
        <dbReference type="ARBA" id="ARBA00022763"/>
    </source>
</evidence>
<evidence type="ECO:0000256" key="2">
    <source>
        <dbReference type="ARBA" id="ARBA00022759"/>
    </source>
</evidence>
<dbReference type="Gene3D" id="3.20.20.150">
    <property type="entry name" value="Divalent-metal-dependent TIM barrel enzymes"/>
    <property type="match status" value="1"/>
</dbReference>
<keyword evidence="1" id="KW-0540">Nuclease</keyword>
<keyword evidence="3" id="KW-0227">DNA damage</keyword>
<dbReference type="InterPro" id="IPR036237">
    <property type="entry name" value="Xyl_isomerase-like_sf"/>
</dbReference>
<dbReference type="GO" id="GO:0004519">
    <property type="term" value="F:endonuclease activity"/>
    <property type="evidence" value="ECO:0007669"/>
    <property type="project" value="UniProtKB-KW"/>
</dbReference>
<dbReference type="NCBIfam" id="TIGR00629">
    <property type="entry name" value="uvde"/>
    <property type="match status" value="1"/>
</dbReference>
<reference evidence="7" key="2">
    <citation type="journal article" date="2021" name="PeerJ">
        <title>Extensive microbial diversity within the chicken gut microbiome revealed by metagenomics and culture.</title>
        <authorList>
            <person name="Gilroy R."/>
            <person name="Ravi A."/>
            <person name="Getino M."/>
            <person name="Pursley I."/>
            <person name="Horton D.L."/>
            <person name="Alikhan N.F."/>
            <person name="Baker D."/>
            <person name="Gharbi K."/>
            <person name="Hall N."/>
            <person name="Watson M."/>
            <person name="Adriaenssens E.M."/>
            <person name="Foster-Nyarko E."/>
            <person name="Jarju S."/>
            <person name="Secka A."/>
            <person name="Antonio M."/>
            <person name="Oren A."/>
            <person name="Chaudhuri R.R."/>
            <person name="La Ragione R."/>
            <person name="Hildebrand F."/>
            <person name="Pallen M.J."/>
        </authorList>
    </citation>
    <scope>NUCLEOTIDE SEQUENCE</scope>
    <source>
        <strain evidence="7">CHK197-8231</strain>
    </source>
</reference>
<dbReference type="GO" id="GO:0016787">
    <property type="term" value="F:hydrolase activity"/>
    <property type="evidence" value="ECO:0007669"/>
    <property type="project" value="UniProtKB-KW"/>
</dbReference>
<evidence type="ECO:0000256" key="6">
    <source>
        <dbReference type="ARBA" id="ARBA00023204"/>
    </source>
</evidence>
<evidence type="ECO:0000313" key="8">
    <source>
        <dbReference type="Proteomes" id="UP000824087"/>
    </source>
</evidence>
<dbReference type="Proteomes" id="UP000824087">
    <property type="component" value="Unassembled WGS sequence"/>
</dbReference>